<feature type="compositionally biased region" description="Polar residues" evidence="4">
    <location>
        <begin position="124"/>
        <end position="150"/>
    </location>
</feature>
<keyword evidence="2" id="KW-0233">DNA recombination</keyword>
<evidence type="ECO:0000256" key="3">
    <source>
        <dbReference type="PIRNR" id="PIRNR002070"/>
    </source>
</evidence>
<dbReference type="Gene3D" id="2.40.50.140">
    <property type="entry name" value="Nucleic acid-binding proteins"/>
    <property type="match status" value="1"/>
</dbReference>
<dbReference type="InterPro" id="IPR011344">
    <property type="entry name" value="ssDNA-bd"/>
</dbReference>
<dbReference type="GO" id="GO:0009295">
    <property type="term" value="C:nucleoid"/>
    <property type="evidence" value="ECO:0007669"/>
    <property type="project" value="TreeGrafter"/>
</dbReference>
<dbReference type="PANTHER" id="PTHR10302:SF27">
    <property type="entry name" value="SINGLE-STRANDED DNA-BINDING PROTEIN"/>
    <property type="match status" value="1"/>
</dbReference>
<keyword evidence="6" id="KW-1185">Reference proteome</keyword>
<sequence length="159" mass="17802">MNADNVVIINGRLVKDVELKTSNSDMSYARFTVAVNRSRKDNDGNYPADFLQCVAFGKTAETVSQYFSKGDMIGVMGEIQDNNHEKDGVMHYEKQILVDRIGFRNNKQNNTSKSSGEQGYYAPKSNTNTNSADPFKNSNNGNFILNNETPDLNDDELPF</sequence>
<dbReference type="PROSITE" id="PS50935">
    <property type="entry name" value="SSB"/>
    <property type="match status" value="1"/>
</dbReference>
<evidence type="ECO:0000313" key="6">
    <source>
        <dbReference type="Proteomes" id="UP001146670"/>
    </source>
</evidence>
<feature type="short sequence motif" description="Important for interaction with partner proteins" evidence="2">
    <location>
        <begin position="154"/>
        <end position="159"/>
    </location>
</feature>
<keyword evidence="2" id="KW-0235">DNA replication</keyword>
<feature type="region of interest" description="Disordered" evidence="4">
    <location>
        <begin position="104"/>
        <end position="159"/>
    </location>
</feature>
<dbReference type="NCBIfam" id="TIGR00621">
    <property type="entry name" value="ssb"/>
    <property type="match status" value="1"/>
</dbReference>
<dbReference type="InterPro" id="IPR000424">
    <property type="entry name" value="Primosome_PriB/ssb"/>
</dbReference>
<dbReference type="GO" id="GO:0006260">
    <property type="term" value="P:DNA replication"/>
    <property type="evidence" value="ECO:0007669"/>
    <property type="project" value="UniProtKB-UniRule"/>
</dbReference>
<dbReference type="Pfam" id="PF00436">
    <property type="entry name" value="SSB"/>
    <property type="match status" value="1"/>
</dbReference>
<dbReference type="GO" id="GO:0006310">
    <property type="term" value="P:DNA recombination"/>
    <property type="evidence" value="ECO:0007669"/>
    <property type="project" value="UniProtKB-UniRule"/>
</dbReference>
<evidence type="ECO:0000313" key="5">
    <source>
        <dbReference type="EMBL" id="MCZ0726135.1"/>
    </source>
</evidence>
<dbReference type="SUPFAM" id="SSF50249">
    <property type="entry name" value="Nucleic acid-binding proteins"/>
    <property type="match status" value="1"/>
</dbReference>
<accession>A0A9X3JG97</accession>
<dbReference type="EMBL" id="JAPRFR010000002">
    <property type="protein sequence ID" value="MCZ0726135.1"/>
    <property type="molecule type" value="Genomic_DNA"/>
</dbReference>
<name>A0A9X3JG97_9LACT</name>
<proteinExistence type="inferred from homology"/>
<protein>
    <recommendedName>
        <fullName evidence="2 3">Single-stranded DNA-binding protein</fullName>
        <shortName evidence="2">SSB</shortName>
    </recommendedName>
</protein>
<dbReference type="RefSeq" id="WP_268752785.1">
    <property type="nucleotide sequence ID" value="NZ_JAPRFR010000002.1"/>
</dbReference>
<feature type="compositionally biased region" description="Polar residues" evidence="4">
    <location>
        <begin position="105"/>
        <end position="117"/>
    </location>
</feature>
<evidence type="ECO:0000256" key="2">
    <source>
        <dbReference type="HAMAP-Rule" id="MF_00984"/>
    </source>
</evidence>
<dbReference type="GO" id="GO:0003697">
    <property type="term" value="F:single-stranded DNA binding"/>
    <property type="evidence" value="ECO:0007669"/>
    <property type="project" value="UniProtKB-UniRule"/>
</dbReference>
<evidence type="ECO:0000256" key="4">
    <source>
        <dbReference type="SAM" id="MobiDB-lite"/>
    </source>
</evidence>
<comment type="caution">
    <text evidence="2">Lacks conserved residue(s) required for the propagation of feature annotation.</text>
</comment>
<comment type="caution">
    <text evidence="5">The sequence shown here is derived from an EMBL/GenBank/DDBJ whole genome shotgun (WGS) entry which is preliminary data.</text>
</comment>
<keyword evidence="2" id="KW-0227">DNA damage</keyword>
<comment type="subunit">
    <text evidence="2">Homotetramer.</text>
</comment>
<dbReference type="CDD" id="cd04496">
    <property type="entry name" value="SSB_OBF"/>
    <property type="match status" value="1"/>
</dbReference>
<dbReference type="PIRSF" id="PIRSF002070">
    <property type="entry name" value="SSB"/>
    <property type="match status" value="1"/>
</dbReference>
<gene>
    <name evidence="5" type="ORF">OW157_06050</name>
</gene>
<reference evidence="5" key="1">
    <citation type="submission" date="2022-12" db="EMBL/GenBank/DDBJ databases">
        <title>Description and comparative metabolic analysis of Aerococcus sp. nov., isolated from the feces of a pig.</title>
        <authorList>
            <person name="Chang Y.-H."/>
        </authorList>
    </citation>
    <scope>NUCLEOTIDE SEQUENCE</scope>
    <source>
        <strain evidence="5">YH-aer222</strain>
    </source>
</reference>
<comment type="function">
    <text evidence="2">Plays an important role in DNA replication, recombination and repair. Binds to ssDNA and to an array of partner proteins to recruit them to their sites of action during DNA metabolism.</text>
</comment>
<dbReference type="GO" id="GO:0006281">
    <property type="term" value="P:DNA repair"/>
    <property type="evidence" value="ECO:0007669"/>
    <property type="project" value="UniProtKB-UniRule"/>
</dbReference>
<dbReference type="Proteomes" id="UP001146670">
    <property type="component" value="Unassembled WGS sequence"/>
</dbReference>
<organism evidence="5 6">
    <name type="scientific">Aerococcus kribbianus</name>
    <dbReference type="NCBI Taxonomy" id="2999064"/>
    <lineage>
        <taxon>Bacteria</taxon>
        <taxon>Bacillati</taxon>
        <taxon>Bacillota</taxon>
        <taxon>Bacilli</taxon>
        <taxon>Lactobacillales</taxon>
        <taxon>Aerococcaceae</taxon>
        <taxon>Aerococcus</taxon>
    </lineage>
</organism>
<keyword evidence="2" id="KW-0234">DNA repair</keyword>
<evidence type="ECO:0000256" key="1">
    <source>
        <dbReference type="ARBA" id="ARBA00023125"/>
    </source>
</evidence>
<dbReference type="InterPro" id="IPR012340">
    <property type="entry name" value="NA-bd_OB-fold"/>
</dbReference>
<dbReference type="AlphaFoldDB" id="A0A9X3JG97"/>
<dbReference type="PANTHER" id="PTHR10302">
    <property type="entry name" value="SINGLE-STRANDED DNA-BINDING PROTEIN"/>
    <property type="match status" value="1"/>
</dbReference>
<keyword evidence="1 2" id="KW-0238">DNA-binding</keyword>
<dbReference type="HAMAP" id="MF_00984">
    <property type="entry name" value="SSB"/>
    <property type="match status" value="1"/>
</dbReference>